<evidence type="ECO:0000313" key="3">
    <source>
        <dbReference type="Proteomes" id="UP000037136"/>
    </source>
</evidence>
<evidence type="ECO:0000313" key="2">
    <source>
        <dbReference type="EMBL" id="PFH59014.1"/>
    </source>
</evidence>
<comment type="caution">
    <text evidence="2">The sequence shown here is derived from an EMBL/GenBank/DDBJ whole genome shotgun (WGS) entry which is preliminary data.</text>
</comment>
<sequence length="95" mass="10132">MASSGNGEETGSSQGRPLPSGSGLSTQLLGRFELLVFWPPSTNVVIHSGSTAGCRRVRLPQHTTIASLGEDKCNISKITMSLKIRRTHLIGCLLL</sequence>
<evidence type="ECO:0000256" key="1">
    <source>
        <dbReference type="SAM" id="MobiDB-lite"/>
    </source>
</evidence>
<dbReference type="EMBL" id="LAZP02000234">
    <property type="protein sequence ID" value="PFH59014.1"/>
    <property type="molecule type" value="Genomic_DNA"/>
</dbReference>
<protein>
    <submittedName>
        <fullName evidence="2">Uncharacterized protein</fullName>
    </submittedName>
</protein>
<feature type="region of interest" description="Disordered" evidence="1">
    <location>
        <begin position="1"/>
        <end position="24"/>
    </location>
</feature>
<gene>
    <name evidence="2" type="ORF">XA68_12919</name>
</gene>
<organism evidence="2 3">
    <name type="scientific">Ophiocordyceps unilateralis</name>
    <name type="common">Zombie-ant fungus</name>
    <name type="synonym">Torrubia unilateralis</name>
    <dbReference type="NCBI Taxonomy" id="268505"/>
    <lineage>
        <taxon>Eukaryota</taxon>
        <taxon>Fungi</taxon>
        <taxon>Dikarya</taxon>
        <taxon>Ascomycota</taxon>
        <taxon>Pezizomycotina</taxon>
        <taxon>Sordariomycetes</taxon>
        <taxon>Hypocreomycetidae</taxon>
        <taxon>Hypocreales</taxon>
        <taxon>Ophiocordycipitaceae</taxon>
        <taxon>Ophiocordyceps</taxon>
    </lineage>
</organism>
<feature type="compositionally biased region" description="Polar residues" evidence="1">
    <location>
        <begin position="1"/>
        <end position="15"/>
    </location>
</feature>
<accession>A0A2A9PCS7</accession>
<keyword evidence="3" id="KW-1185">Reference proteome</keyword>
<proteinExistence type="predicted"/>
<dbReference type="AlphaFoldDB" id="A0A2A9PCS7"/>
<reference evidence="2 3" key="1">
    <citation type="journal article" date="2015" name="BMC Genomics">
        <title>Gene expression during zombie ant biting behavior reflects the complexity underlying fungal parasitic behavioral manipulation.</title>
        <authorList>
            <person name="de Bekker C."/>
            <person name="Ohm R.A."/>
            <person name="Loreto R.G."/>
            <person name="Sebastian A."/>
            <person name="Albert I."/>
            <person name="Merrow M."/>
            <person name="Brachmann A."/>
            <person name="Hughes D.P."/>
        </authorList>
    </citation>
    <scope>NUCLEOTIDE SEQUENCE [LARGE SCALE GENOMIC DNA]</scope>
    <source>
        <strain evidence="2 3">SC16a</strain>
    </source>
</reference>
<dbReference type="Proteomes" id="UP000037136">
    <property type="component" value="Unassembled WGS sequence"/>
</dbReference>
<name>A0A2A9PCS7_OPHUN</name>
<reference evidence="2 3" key="2">
    <citation type="journal article" date="2017" name="Sci. Rep.">
        <title>Ant-infecting Ophiocordyceps genomes reveal a high diversity of potential behavioral manipulation genes and a possible major role for enterotoxins.</title>
        <authorList>
            <person name="de Bekker C."/>
            <person name="Ohm R.A."/>
            <person name="Evans H.C."/>
            <person name="Brachmann A."/>
            <person name="Hughes D.P."/>
        </authorList>
    </citation>
    <scope>NUCLEOTIDE SEQUENCE [LARGE SCALE GENOMIC DNA]</scope>
    <source>
        <strain evidence="2 3">SC16a</strain>
    </source>
</reference>